<gene>
    <name evidence="6" type="ORF">K7G82_26010</name>
</gene>
<dbReference type="PANTHER" id="PTHR36985">
    <property type="entry name" value="TRANSLOCATION AND ASSEMBLY MODULE SUBUNIT TAMB"/>
    <property type="match status" value="1"/>
</dbReference>
<dbReference type="InterPro" id="IPR007452">
    <property type="entry name" value="TamB_C"/>
</dbReference>
<dbReference type="PANTHER" id="PTHR36985:SF1">
    <property type="entry name" value="TRANSLOCATION AND ASSEMBLY MODULE SUBUNIT TAMB"/>
    <property type="match status" value="1"/>
</dbReference>
<name>A0ABS7PXT1_9SPHN</name>
<evidence type="ECO:0000256" key="1">
    <source>
        <dbReference type="ARBA" id="ARBA00004167"/>
    </source>
</evidence>
<evidence type="ECO:0000256" key="2">
    <source>
        <dbReference type="ARBA" id="ARBA00022692"/>
    </source>
</evidence>
<sequence length="1377" mass="145082">MRRVAKWLVGGIVALLLLAVAAIWAIDTGPGHRFLIDRIERMAPKSGLRIRIGRIDGSIFGTARLRDLRVYDAQGLLLDSPDVRLDWRPLGWIANRLDIRSLHAPLATLHKAPKFNPSEKKGPILPGFDISIGSLRIDRLRFEPAISGQRRIGRLAGAADIRSGRAKVALDSMVEGGGDRLVLMIDAEPDRDRFDIEARLRSPDNGVFGAILGMKRAIAADVTGNGTWTAWKGEARADLSGKRAIDLDLSADKGLYGLRGFVAPSLISQGKVMRLTQPRISVDGRATLIERRLDGSLSLGSQALSIHADGALDLARSAFDNVRITANLLQPAALFPNMSGQNVQLRAMLDGGFDTARFEYLLTAPRVAFDQTGFEAVRAAGSGRLGKQPMIVPLALTARRVTGVGDVAGGMLANLRVDGLLKVTAKALTGDGLKLRSDKLTSTVSVFVDLVSGRYEVTVSGQLSRYLIPGLGIVDVKTKLSVVPGPGGKGTRVVGRAQAWVRRFDNAFLRGLAGGLPMVDTALERTPDGILHLRNLRLTAPGIRLAGNGYRRKDGSFHIEGTGTQSQYGAFRLTLDGAIDRPKIDLLLARPMDALGLSDVRLQLDPDAQGFAYQAAGGSTLGPFTSHGAILLPTGQPATIAVAELKVSGTTATGALRSLPGGFDGKLDVSGGGLDGSLIFDPVNEIQRIAIALRANGARFAGPPELSIRRGQLDAVVLLDSDGTTIDATLNARGLRRGNIVLARLAGNAKLKDGAGQVRASFAGARGRAFDLQTVADISPDRISLIGEGTIDRRPVKLTGPAVLTRDGAGWRLARTGLEFAGGSATVAGLFGEGPNEVNATLQRMPLSILDMAWPDLGLSGMASGTLNFSQDARASLPVGRMDLRIRGLARAGLVLSSKPIDVGIAAVVNERGAAARAIAASGGQTIGRAQARLAPLGAEGGIMDRLSAAPLFGQIRYNGPADTLWRLTGVEIFDLSGPVAIGADVTGKLSDPVIRGSVRTQGARLESAVTGTVLTNVKASGRFDDSRLLLDEFSASAGNEGSVTGRGSFNLAAAQGFGIDLAMDAKNAVLINRDDIGATVTGPITIRTDGRGGVIGGQVDLVRSRYVLGRATAASTIPRLNVKELNRRGEVIERPAAAVPWRLAIKANARNRLTVSGLGLDSEWRAALDIGGTVEAPAILGTAELLRGSYDFAGRNFDLERGSIRFNGNSPPDPTIDIEAQASIQGLNATIRVTGTGLKPEIAFTSIPAMPEDELLSRLLFGTSITNLSAPEALQLAAAVAALQGGGGGLNPINAVRQAAGLDRLRILPADTTTGQGTSIAAGKYITRRTYVELITDGQGYSATRVEFQITRWLSLLSSISTIGRQSVNVRVSKDY</sequence>
<feature type="domain" description="Translocation and assembly module TamB C-terminal" evidence="5">
    <location>
        <begin position="1034"/>
        <end position="1376"/>
    </location>
</feature>
<evidence type="ECO:0000256" key="4">
    <source>
        <dbReference type="ARBA" id="ARBA00023136"/>
    </source>
</evidence>
<dbReference type="RefSeq" id="WP_222992883.1">
    <property type="nucleotide sequence ID" value="NZ_JAINVV010000013.1"/>
</dbReference>
<reference evidence="6 7" key="1">
    <citation type="submission" date="2021-08" db="EMBL/GenBank/DDBJ databases">
        <authorList>
            <person name="Tuo L."/>
        </authorList>
    </citation>
    <scope>NUCLEOTIDE SEQUENCE [LARGE SCALE GENOMIC DNA]</scope>
    <source>
        <strain evidence="6 7">JCM 31229</strain>
    </source>
</reference>
<evidence type="ECO:0000313" key="7">
    <source>
        <dbReference type="Proteomes" id="UP000706039"/>
    </source>
</evidence>
<comment type="caution">
    <text evidence="6">The sequence shown here is derived from an EMBL/GenBank/DDBJ whole genome shotgun (WGS) entry which is preliminary data.</text>
</comment>
<evidence type="ECO:0000259" key="5">
    <source>
        <dbReference type="Pfam" id="PF04357"/>
    </source>
</evidence>
<comment type="subcellular location">
    <subcellularLocation>
        <location evidence="1">Membrane</location>
        <topology evidence="1">Single-pass membrane protein</topology>
    </subcellularLocation>
</comment>
<keyword evidence="3" id="KW-1133">Transmembrane helix</keyword>
<dbReference type="EMBL" id="JAINVV010000013">
    <property type="protein sequence ID" value="MBY8825784.1"/>
    <property type="molecule type" value="Genomic_DNA"/>
</dbReference>
<keyword evidence="2" id="KW-0812">Transmembrane</keyword>
<protein>
    <submittedName>
        <fullName evidence="6">Translocation/assembly module TamB domain-containing protein</fullName>
    </submittedName>
</protein>
<dbReference type="Proteomes" id="UP000706039">
    <property type="component" value="Unassembled WGS sequence"/>
</dbReference>
<keyword evidence="7" id="KW-1185">Reference proteome</keyword>
<evidence type="ECO:0000256" key="3">
    <source>
        <dbReference type="ARBA" id="ARBA00022989"/>
    </source>
</evidence>
<dbReference type="Pfam" id="PF04357">
    <property type="entry name" value="TamB"/>
    <property type="match status" value="1"/>
</dbReference>
<keyword evidence="4" id="KW-0472">Membrane</keyword>
<accession>A0ABS7PXT1</accession>
<proteinExistence type="predicted"/>
<evidence type="ECO:0000313" key="6">
    <source>
        <dbReference type="EMBL" id="MBY8825784.1"/>
    </source>
</evidence>
<organism evidence="6 7">
    <name type="scientific">Sphingomonas colocasiae</name>
    <dbReference type="NCBI Taxonomy" id="1848973"/>
    <lineage>
        <taxon>Bacteria</taxon>
        <taxon>Pseudomonadati</taxon>
        <taxon>Pseudomonadota</taxon>
        <taxon>Alphaproteobacteria</taxon>
        <taxon>Sphingomonadales</taxon>
        <taxon>Sphingomonadaceae</taxon>
        <taxon>Sphingomonas</taxon>
    </lineage>
</organism>